<sequence>MYFKKLEIAGFKSFAEKTVLHFEPGITAIVGPNGCGKSNIFDSMRWCLGEQSIKSLRGAKMEDVIFNGTENVPAQNMAEVSLTISNEAKILPIDYDEVTITRRLFRSGESEYLINNNTVRLKDINELLMGTGIGAESYSLVEQGKIDLVISSKPEDRRLVFDEATGVSKYKVKKKEAMRKLEETDNNLLRVNDIITEVKRQIGSIERQASKARRYKEVFEKLKSSEMAFAAIELKTIKGEAAVVGEMAKKGTQEEVQFNAELQTLDGRLMRQQQELQELDGRIAEMKEEISSLENSSTTCRQHINLNMDRMGDLGQRIQVLTGQEQQLTPKIASHQGNIDELSEQLARLNEVFSEKESHFKEREALLAKMDEDLNRLQAENKELKNRIFELNLNETKTSNLLNENSSSLHGLLARQRRLETEKLKTEEENAQLLKNIEAMGLEISQEKTKIEEIQSRLTGLKAEQAKREAGLKEMDARLRSLENEKLGLQSQIEFLKELRLKYDSMPEAQLGTLEIHGPIDGKISGIIAHARDIAYDEKTATTRITCELKFISFDLEGLEQRSKDIDAETQNLRAELSAKEKELLQIVEDAHKIDEELQQEKFTLTNKEAVNTNLTENARKIQDEISVITLELQDVTQELGTAKGRDEQYRNELNVLSAELTSCDNKITQNTEQAVKISAERETVLVEITQLKAELDNQKAKEDGLRANLKLFEDALNADNHTLTLARQEIAESQEKTRLLEEETQNLEIKIKANEETVNKKSEELRSQSQLRIEEVNAIDFIQKQIMDLEEKLDRIKESIHHYQMQEQEMHFKLTNIKNRILSTYNVDLDDAATVAPEPAEGVDVQALQQEIQSLREKVESFGTVNLVAIEELEELKNRFDFLTQQQNDLVTAKESLKNAILKINRNTRKMFLETFQIVAEEFKNYFRLLFGGGEAKLFLMDEEDVLESGIEIICRPPGKKLQNITLLSGGEKSLAAIALIFAIFKTKPSPFCVLDEIDAALDESNIDRFSRMLGDFAKTSQFITITHNKKTISRANVMYGITMERSGMSKIVSVKLHENAQAKAAAAPAEPQPQPQEDAKEKTPETTSEAA</sequence>
<dbReference type="CDD" id="cd03278">
    <property type="entry name" value="ABC_SMC_barmotin"/>
    <property type="match status" value="1"/>
</dbReference>
<evidence type="ECO:0000256" key="7">
    <source>
        <dbReference type="HAMAP-Rule" id="MF_01894"/>
    </source>
</evidence>
<dbReference type="HAMAP" id="MF_01894">
    <property type="entry name" value="Smc_prok"/>
    <property type="match status" value="1"/>
</dbReference>
<organism evidence="10 11">
    <name type="scientific">Velamenicoccus archaeovorus</name>
    <dbReference type="NCBI Taxonomy" id="1930593"/>
    <lineage>
        <taxon>Bacteria</taxon>
        <taxon>Pseudomonadati</taxon>
        <taxon>Candidatus Omnitrophota</taxon>
        <taxon>Candidatus Velamenicoccus</taxon>
    </lineage>
</organism>
<dbReference type="GO" id="GO:0005524">
    <property type="term" value="F:ATP binding"/>
    <property type="evidence" value="ECO:0007669"/>
    <property type="project" value="UniProtKB-UniRule"/>
</dbReference>
<name>A0A410P4E7_VELA1</name>
<dbReference type="RefSeq" id="WP_128699593.1">
    <property type="nucleotide sequence ID" value="NZ_CP019384.1"/>
</dbReference>
<evidence type="ECO:0000256" key="6">
    <source>
        <dbReference type="ARBA" id="ARBA00023125"/>
    </source>
</evidence>
<evidence type="ECO:0000259" key="9">
    <source>
        <dbReference type="Pfam" id="PF02463"/>
    </source>
</evidence>
<keyword evidence="11" id="KW-1185">Reference proteome</keyword>
<evidence type="ECO:0000256" key="2">
    <source>
        <dbReference type="ARBA" id="ARBA00022490"/>
    </source>
</evidence>
<dbReference type="Gene3D" id="1.10.287.1490">
    <property type="match status" value="1"/>
</dbReference>
<dbReference type="InterPro" id="IPR024704">
    <property type="entry name" value="SMC"/>
</dbReference>
<evidence type="ECO:0000256" key="4">
    <source>
        <dbReference type="ARBA" id="ARBA00022840"/>
    </source>
</evidence>
<evidence type="ECO:0000313" key="10">
    <source>
        <dbReference type="EMBL" id="QAT16951.1"/>
    </source>
</evidence>
<feature type="coiled-coil region" evidence="7">
    <location>
        <begin position="262"/>
        <end position="296"/>
    </location>
</feature>
<feature type="binding site" evidence="7">
    <location>
        <begin position="32"/>
        <end position="39"/>
    </location>
    <ligand>
        <name>ATP</name>
        <dbReference type="ChEBI" id="CHEBI:30616"/>
    </ligand>
</feature>
<dbReference type="FunFam" id="3.40.50.300:FF:000901">
    <property type="entry name" value="Chromosome partition protein Smc"/>
    <property type="match status" value="1"/>
</dbReference>
<dbReference type="GO" id="GO:0016887">
    <property type="term" value="F:ATP hydrolysis activity"/>
    <property type="evidence" value="ECO:0007669"/>
    <property type="project" value="InterPro"/>
</dbReference>
<dbReference type="InterPro" id="IPR027417">
    <property type="entry name" value="P-loop_NTPase"/>
</dbReference>
<feature type="domain" description="RecF/RecN/SMC N-terminal" evidence="9">
    <location>
        <begin position="3"/>
        <end position="1051"/>
    </location>
</feature>
<dbReference type="InterPro" id="IPR011890">
    <property type="entry name" value="SMC_prok"/>
</dbReference>
<evidence type="ECO:0000256" key="8">
    <source>
        <dbReference type="SAM" id="MobiDB-lite"/>
    </source>
</evidence>
<comment type="similarity">
    <text evidence="7">Belongs to the SMC family.</text>
</comment>
<feature type="coiled-coil region" evidence="7">
    <location>
        <begin position="167"/>
        <end position="194"/>
    </location>
</feature>
<accession>A0A410P4E7</accession>
<evidence type="ECO:0000256" key="3">
    <source>
        <dbReference type="ARBA" id="ARBA00022741"/>
    </source>
</evidence>
<protein>
    <recommendedName>
        <fullName evidence="7">Chromosome partition protein Smc</fullName>
    </recommendedName>
</protein>
<dbReference type="KEGG" id="vai:BU251_04010"/>
<keyword evidence="2 7" id="KW-0963">Cytoplasm</keyword>
<proteinExistence type="inferred from homology"/>
<reference evidence="10 11" key="1">
    <citation type="submission" date="2017-01" db="EMBL/GenBank/DDBJ databases">
        <title>First insights into the biology of 'candidatus Vampirococcus archaeovorus'.</title>
        <authorList>
            <person name="Kizina J."/>
            <person name="Jordan S."/>
            <person name="Stueber K."/>
            <person name="Reinhardt R."/>
            <person name="Harder J."/>
        </authorList>
    </citation>
    <scope>NUCLEOTIDE SEQUENCE [LARGE SCALE GENOMIC DNA]</scope>
    <source>
        <strain evidence="10 11">LiM</strain>
    </source>
</reference>
<feature type="coiled-coil region" evidence="7">
    <location>
        <begin position="332"/>
        <end position="499"/>
    </location>
</feature>
<dbReference type="PANTHER" id="PTHR43977">
    <property type="entry name" value="STRUCTURAL MAINTENANCE OF CHROMOSOMES PROTEIN 3"/>
    <property type="match status" value="1"/>
</dbReference>
<dbReference type="FunFam" id="3.40.50.300:FF:000984">
    <property type="entry name" value="Chromosome partition protein Smc"/>
    <property type="match status" value="1"/>
</dbReference>
<dbReference type="GO" id="GO:0006260">
    <property type="term" value="P:DNA replication"/>
    <property type="evidence" value="ECO:0007669"/>
    <property type="project" value="UniProtKB-UniRule"/>
</dbReference>
<comment type="subunit">
    <text evidence="7">Homodimer.</text>
</comment>
<dbReference type="GO" id="GO:0007062">
    <property type="term" value="P:sister chromatid cohesion"/>
    <property type="evidence" value="ECO:0007669"/>
    <property type="project" value="InterPro"/>
</dbReference>
<dbReference type="AlphaFoldDB" id="A0A410P4E7"/>
<dbReference type="EMBL" id="CP019384">
    <property type="protein sequence ID" value="QAT16951.1"/>
    <property type="molecule type" value="Genomic_DNA"/>
</dbReference>
<dbReference type="GO" id="GO:0003677">
    <property type="term" value="F:DNA binding"/>
    <property type="evidence" value="ECO:0007669"/>
    <property type="project" value="UniProtKB-UniRule"/>
</dbReference>
<dbReference type="PIRSF" id="PIRSF005719">
    <property type="entry name" value="SMC"/>
    <property type="match status" value="1"/>
</dbReference>
<evidence type="ECO:0000256" key="5">
    <source>
        <dbReference type="ARBA" id="ARBA00023054"/>
    </source>
</evidence>
<keyword evidence="4 7" id="KW-0067">ATP-binding</keyword>
<dbReference type="OrthoDB" id="9808768at2"/>
<evidence type="ECO:0000256" key="1">
    <source>
        <dbReference type="ARBA" id="ARBA00004496"/>
    </source>
</evidence>
<feature type="region of interest" description="Disordered" evidence="8">
    <location>
        <begin position="1064"/>
        <end position="1093"/>
    </location>
</feature>
<dbReference type="GO" id="GO:0030261">
    <property type="term" value="P:chromosome condensation"/>
    <property type="evidence" value="ECO:0007669"/>
    <property type="project" value="InterPro"/>
</dbReference>
<feature type="coiled-coil region" evidence="7">
    <location>
        <begin position="556"/>
        <end position="639"/>
    </location>
</feature>
<dbReference type="Gene3D" id="3.40.50.300">
    <property type="entry name" value="P-loop containing nucleotide triphosphate hydrolases"/>
    <property type="match status" value="2"/>
</dbReference>
<keyword evidence="5 7" id="KW-0175">Coiled coil</keyword>
<dbReference type="Proteomes" id="UP000287243">
    <property type="component" value="Chromosome"/>
</dbReference>
<dbReference type="GO" id="GO:0007059">
    <property type="term" value="P:chromosome segregation"/>
    <property type="evidence" value="ECO:0007669"/>
    <property type="project" value="UniProtKB-UniRule"/>
</dbReference>
<comment type="subcellular location">
    <subcellularLocation>
        <location evidence="1 7">Cytoplasm</location>
    </subcellularLocation>
</comment>
<feature type="coiled-coil region" evidence="7">
    <location>
        <begin position="846"/>
        <end position="894"/>
    </location>
</feature>
<comment type="function">
    <text evidence="7">Required for chromosome condensation and partitioning.</text>
</comment>
<dbReference type="SUPFAM" id="SSF52540">
    <property type="entry name" value="P-loop containing nucleoside triphosphate hydrolases"/>
    <property type="match status" value="1"/>
</dbReference>
<dbReference type="InterPro" id="IPR003395">
    <property type="entry name" value="RecF/RecN/SMC_N"/>
</dbReference>
<keyword evidence="3 7" id="KW-0547">Nucleotide-binding</keyword>
<dbReference type="Pfam" id="PF02463">
    <property type="entry name" value="SMC_N"/>
    <property type="match status" value="1"/>
</dbReference>
<keyword evidence="6 7" id="KW-0238">DNA-binding</keyword>
<feature type="coiled-coil region" evidence="7">
    <location>
        <begin position="682"/>
        <end position="807"/>
    </location>
</feature>
<evidence type="ECO:0000313" key="11">
    <source>
        <dbReference type="Proteomes" id="UP000287243"/>
    </source>
</evidence>
<dbReference type="GO" id="GO:0005737">
    <property type="term" value="C:cytoplasm"/>
    <property type="evidence" value="ECO:0007669"/>
    <property type="project" value="UniProtKB-SubCell"/>
</dbReference>
<gene>
    <name evidence="7" type="primary">smc</name>
    <name evidence="10" type="ORF">BU251_04010</name>
</gene>
<comment type="domain">
    <text evidence="7">Contains large globular domains required for ATP hydrolysis at each terminus and a third globular domain forming a flexible hinge near the middle of the molecule. These domains are separated by coiled-coil structures.</text>
</comment>